<protein>
    <submittedName>
        <fullName evidence="2">Uncharacterized protein</fullName>
    </submittedName>
</protein>
<dbReference type="RefSeq" id="WP_007991274.1">
    <property type="nucleotide sequence ID" value="NZ_BAEM01000053.1"/>
</dbReference>
<evidence type="ECO:0000256" key="1">
    <source>
        <dbReference type="SAM" id="Phobius"/>
    </source>
</evidence>
<comment type="caution">
    <text evidence="2">The sequence shown here is derived from an EMBL/GenBank/DDBJ whole genome shotgun (WGS) entry which is preliminary data.</text>
</comment>
<keyword evidence="1" id="KW-0472">Membrane</keyword>
<dbReference type="AlphaFoldDB" id="A0AAV3V5E0"/>
<keyword evidence="1" id="KW-0812">Transmembrane</keyword>
<keyword evidence="1" id="KW-1133">Transmembrane helix</keyword>
<feature type="transmembrane region" description="Helical" evidence="1">
    <location>
        <begin position="44"/>
        <end position="64"/>
    </location>
</feature>
<proteinExistence type="predicted"/>
<name>A0AAV3V5E0_9ALTE</name>
<organism evidence="2 3">
    <name type="scientific">Paraglaciecola chathamensis S18K6</name>
    <dbReference type="NCBI Taxonomy" id="1127672"/>
    <lineage>
        <taxon>Bacteria</taxon>
        <taxon>Pseudomonadati</taxon>
        <taxon>Pseudomonadota</taxon>
        <taxon>Gammaproteobacteria</taxon>
        <taxon>Alteromonadales</taxon>
        <taxon>Alteromonadaceae</taxon>
        <taxon>Paraglaciecola</taxon>
    </lineage>
</organism>
<reference evidence="2 3" key="1">
    <citation type="journal article" date="2017" name="Antonie Van Leeuwenhoek">
        <title>Rhizobium rhizosphaerae sp. nov., a novel species isolated from rice rhizosphere.</title>
        <authorList>
            <person name="Zhao J.J."/>
            <person name="Zhang J."/>
            <person name="Zhang R.J."/>
            <person name="Zhang C.W."/>
            <person name="Yin H.Q."/>
            <person name="Zhang X.X."/>
        </authorList>
    </citation>
    <scope>NUCLEOTIDE SEQUENCE [LARGE SCALE GENOMIC DNA]</scope>
    <source>
        <strain evidence="2 3">S18K6</strain>
    </source>
</reference>
<gene>
    <name evidence="2" type="ORF">GCHA_4070</name>
</gene>
<dbReference type="Proteomes" id="UP000006320">
    <property type="component" value="Unassembled WGS sequence"/>
</dbReference>
<accession>A0AAV3V5E0</accession>
<sequence>MDSHFLAGVVINLILVCLGGYLVMRGKALKSNLTNQKTMVSPNALIIIGVLLIIINVLQIIGFAQ</sequence>
<feature type="transmembrane region" description="Helical" evidence="1">
    <location>
        <begin position="6"/>
        <end position="24"/>
    </location>
</feature>
<evidence type="ECO:0000313" key="3">
    <source>
        <dbReference type="Proteomes" id="UP000006320"/>
    </source>
</evidence>
<dbReference type="EMBL" id="BAEM01000053">
    <property type="protein sequence ID" value="GAC11996.1"/>
    <property type="molecule type" value="Genomic_DNA"/>
</dbReference>
<evidence type="ECO:0000313" key="2">
    <source>
        <dbReference type="EMBL" id="GAC11996.1"/>
    </source>
</evidence>